<proteinExistence type="predicted"/>
<name>A0A645FZC0_9ZZZZ</name>
<organism evidence="1">
    <name type="scientific">bioreactor metagenome</name>
    <dbReference type="NCBI Taxonomy" id="1076179"/>
    <lineage>
        <taxon>unclassified sequences</taxon>
        <taxon>metagenomes</taxon>
        <taxon>ecological metagenomes</taxon>
    </lineage>
</organism>
<comment type="caution">
    <text evidence="1">The sequence shown here is derived from an EMBL/GenBank/DDBJ whole genome shotgun (WGS) entry which is preliminary data.</text>
</comment>
<gene>
    <name evidence="1" type="ORF">SDC9_166408</name>
</gene>
<reference evidence="1" key="1">
    <citation type="submission" date="2019-08" db="EMBL/GenBank/DDBJ databases">
        <authorList>
            <person name="Kucharzyk K."/>
            <person name="Murdoch R.W."/>
            <person name="Higgins S."/>
            <person name="Loffler F."/>
        </authorList>
    </citation>
    <scope>NUCLEOTIDE SEQUENCE</scope>
</reference>
<evidence type="ECO:0000313" key="1">
    <source>
        <dbReference type="EMBL" id="MPN19042.1"/>
    </source>
</evidence>
<accession>A0A645FZC0</accession>
<protein>
    <submittedName>
        <fullName evidence="1">Uncharacterized protein</fullName>
    </submittedName>
</protein>
<dbReference type="EMBL" id="VSSQ01066520">
    <property type="protein sequence ID" value="MPN19042.1"/>
    <property type="molecule type" value="Genomic_DNA"/>
</dbReference>
<dbReference type="AlphaFoldDB" id="A0A645FZC0"/>
<sequence length="274" mass="28051">MAAGDQRDGFLVVHGHAGERHTHVATGGDRVGVAIRSFGVNVDQAHLHGGQRIVQIALAGVAAVRLVAGRQPFAFGAPENFLFGLPDIHTSAGEAEGLEPHRFECAVAGQDQEVGPGELVAVFLLDRPEQPTRFVEVDVVRPAVERRETLVAGAGAAAPVGDAVGTRAMPGHADHQATIVPPVGGPPGLAVGHEGLEVVLQGSHVQLLQLFTVVEAGTHGVGLGIVLVQDVQVQGLGPPLHGLAAGGGLGTVHDRALAGGLGLIRVVCHFFLLG</sequence>